<evidence type="ECO:0000259" key="3">
    <source>
        <dbReference type="Pfam" id="PF18962"/>
    </source>
</evidence>
<dbReference type="Pfam" id="PF18962">
    <property type="entry name" value="Por_Secre_tail"/>
    <property type="match status" value="1"/>
</dbReference>
<keyword evidence="1 2" id="KW-0732">Signal</keyword>
<evidence type="ECO:0000313" key="5">
    <source>
        <dbReference type="Proteomes" id="UP001497527"/>
    </source>
</evidence>
<comment type="caution">
    <text evidence="4">The sequence shown here is derived from an EMBL/GenBank/DDBJ whole genome shotgun (WGS) entry which is preliminary data.</text>
</comment>
<name>A0ABM9P8S4_9FLAO</name>
<dbReference type="EMBL" id="CAXJIO010000010">
    <property type="protein sequence ID" value="CAL2101965.1"/>
    <property type="molecule type" value="Genomic_DNA"/>
</dbReference>
<dbReference type="InterPro" id="IPR026444">
    <property type="entry name" value="Secre_tail"/>
</dbReference>
<dbReference type="Proteomes" id="UP001497527">
    <property type="component" value="Unassembled WGS sequence"/>
</dbReference>
<proteinExistence type="predicted"/>
<sequence length="727" mass="76390">MKIKTTTVVIKPLCVLLLLFLVNGKLCAQNNNGTIDAAGDIAIVAFNKLTSPTSKSDYAFLLLDDCTAGTSIIFDDEEWTGAGFNSQTSEGNNTWTNSTGSTISAGTVIQVSSGNDSPTANIGAVVETNGGFNLAAGDQLFAYLGTTTGTTRSATTFLTFYGGFGSTPPLATLSGTGLTDGSTAIVTSNLGYYSGSTTCNSSLGDCAAMINNPANWTTGAFTFPTGVPTSFNGTAFSDVATWSGASSNDWNNVANWSTGAVPTSGTDVTIPNGLTNYPTISSSVTVNSISIASGASLIATASVTGPTTYTRSIGTTNWYLVSSPVSGESITDLRTNNNFASGSVAGRIGLAPYDNTQAAGSRWIYQTTSSSGTLNNGQGYSIKLAAAGNLAFTGTVHNSNVTRSISIGTTGFNLVGNPFTAFLNSGTGGFLPDNSGLLTSQTLWVWNQATGSYETKVTADDFKIAPGQAFFVECGTGGSVTFQTADLSHETTDTFQKSNSKSEIHLNISANKETSKTKFYFIDGTTKGFDNGYDGKMFSGTTNNFAVYSQLVSDNDGVNYAIQSLPKNDMNRSVIPVGLNAKAGKEIEFSITSENLSDTFYVYLEDRKNNEFTNLSDTSYKITLNEDANGIGQFYLHITSLKLDAPLDLSTIDVSVYKSAPNTLTIVGVQQNKASLKVYSILGKEVIRKDFDSDGVSTLDIPSLTTGVYVVEINSNKGKTTKKIILD</sequence>
<accession>A0ABM9P8S4</accession>
<evidence type="ECO:0000313" key="4">
    <source>
        <dbReference type="EMBL" id="CAL2101965.1"/>
    </source>
</evidence>
<dbReference type="RefSeq" id="WP_348714769.1">
    <property type="nucleotide sequence ID" value="NZ_CAXJIO010000010.1"/>
</dbReference>
<feature type="chain" id="PRO_5045589461" evidence="2">
    <location>
        <begin position="29"/>
        <end position="727"/>
    </location>
</feature>
<keyword evidence="5" id="KW-1185">Reference proteome</keyword>
<evidence type="ECO:0000256" key="2">
    <source>
        <dbReference type="SAM" id="SignalP"/>
    </source>
</evidence>
<evidence type="ECO:0000256" key="1">
    <source>
        <dbReference type="ARBA" id="ARBA00022729"/>
    </source>
</evidence>
<reference evidence="4 5" key="1">
    <citation type="submission" date="2024-05" db="EMBL/GenBank/DDBJ databases">
        <authorList>
            <person name="Duchaud E."/>
        </authorList>
    </citation>
    <scope>NUCLEOTIDE SEQUENCE [LARGE SCALE GENOMIC DNA]</scope>
    <source>
        <strain evidence="4">Ena-SAMPLE-TAB-13-05-2024-13:56:06:370-140308</strain>
    </source>
</reference>
<gene>
    <name evidence="4" type="ORF">T190423A01A_10528</name>
</gene>
<feature type="signal peptide" evidence="2">
    <location>
        <begin position="1"/>
        <end position="28"/>
    </location>
</feature>
<organism evidence="4 5">
    <name type="scientific">Tenacibaculum polynesiense</name>
    <dbReference type="NCBI Taxonomy" id="3137857"/>
    <lineage>
        <taxon>Bacteria</taxon>
        <taxon>Pseudomonadati</taxon>
        <taxon>Bacteroidota</taxon>
        <taxon>Flavobacteriia</taxon>
        <taxon>Flavobacteriales</taxon>
        <taxon>Flavobacteriaceae</taxon>
        <taxon>Tenacibaculum</taxon>
    </lineage>
</organism>
<protein>
    <submittedName>
        <fullName evidence="4">Por_Secre_tail domain-containing protein</fullName>
    </submittedName>
</protein>
<dbReference type="NCBIfam" id="TIGR04183">
    <property type="entry name" value="Por_Secre_tail"/>
    <property type="match status" value="1"/>
</dbReference>
<feature type="domain" description="Secretion system C-terminal sorting" evidence="3">
    <location>
        <begin position="662"/>
        <end position="725"/>
    </location>
</feature>